<reference evidence="3 4" key="1">
    <citation type="journal article" date="2018" name="Cell">
        <title>The Chara Genome: Secondary Complexity and Implications for Plant Terrestrialization.</title>
        <authorList>
            <person name="Nishiyama T."/>
            <person name="Sakayama H."/>
            <person name="Vries J.D."/>
            <person name="Buschmann H."/>
            <person name="Saint-Marcoux D."/>
            <person name="Ullrich K.K."/>
            <person name="Haas F.B."/>
            <person name="Vanderstraeten L."/>
            <person name="Becker D."/>
            <person name="Lang D."/>
            <person name="Vosolsobe S."/>
            <person name="Rombauts S."/>
            <person name="Wilhelmsson P.K.I."/>
            <person name="Janitza P."/>
            <person name="Kern R."/>
            <person name="Heyl A."/>
            <person name="Rumpler F."/>
            <person name="Villalobos L.I.A.C."/>
            <person name="Clay J.M."/>
            <person name="Skokan R."/>
            <person name="Toyoda A."/>
            <person name="Suzuki Y."/>
            <person name="Kagoshima H."/>
            <person name="Schijlen E."/>
            <person name="Tajeshwar N."/>
            <person name="Catarino B."/>
            <person name="Hetherington A.J."/>
            <person name="Saltykova A."/>
            <person name="Bonnot C."/>
            <person name="Breuninger H."/>
            <person name="Symeonidi A."/>
            <person name="Radhakrishnan G.V."/>
            <person name="Van Nieuwerburgh F."/>
            <person name="Deforce D."/>
            <person name="Chang C."/>
            <person name="Karol K.G."/>
            <person name="Hedrich R."/>
            <person name="Ulvskov P."/>
            <person name="Glockner G."/>
            <person name="Delwiche C.F."/>
            <person name="Petrasek J."/>
            <person name="Van de Peer Y."/>
            <person name="Friml J."/>
            <person name="Beilby M."/>
            <person name="Dolan L."/>
            <person name="Kohara Y."/>
            <person name="Sugano S."/>
            <person name="Fujiyama A."/>
            <person name="Delaux P.-M."/>
            <person name="Quint M."/>
            <person name="TheiBen G."/>
            <person name="Hagemann M."/>
            <person name="Harholt J."/>
            <person name="Dunand C."/>
            <person name="Zachgo S."/>
            <person name="Langdale J."/>
            <person name="Maumus F."/>
            <person name="Straeten D.V.D."/>
            <person name="Gould S.B."/>
            <person name="Rensing S.A."/>
        </authorList>
    </citation>
    <scope>NUCLEOTIDE SEQUENCE [LARGE SCALE GENOMIC DNA]</scope>
    <source>
        <strain evidence="3 4">S276</strain>
    </source>
</reference>
<dbReference type="SMART" id="SM00671">
    <property type="entry name" value="SEL1"/>
    <property type="match status" value="5"/>
</dbReference>
<feature type="domain" description="F-box" evidence="2">
    <location>
        <begin position="302"/>
        <end position="351"/>
    </location>
</feature>
<dbReference type="SUPFAM" id="SSF81901">
    <property type="entry name" value="HCP-like"/>
    <property type="match status" value="1"/>
</dbReference>
<feature type="compositionally biased region" description="Basic and acidic residues" evidence="1">
    <location>
        <begin position="92"/>
        <end position="103"/>
    </location>
</feature>
<dbReference type="Gramene" id="GBG64328">
    <property type="protein sequence ID" value="GBG64328"/>
    <property type="gene ID" value="CBR_g41529"/>
</dbReference>
<feature type="region of interest" description="Disordered" evidence="1">
    <location>
        <begin position="239"/>
        <end position="262"/>
    </location>
</feature>
<dbReference type="InterPro" id="IPR053301">
    <property type="entry name" value="F-box_motif"/>
</dbReference>
<dbReference type="Pfam" id="PF12937">
    <property type="entry name" value="F-box-like"/>
    <property type="match status" value="1"/>
</dbReference>
<feature type="compositionally biased region" description="Basic and acidic residues" evidence="1">
    <location>
        <begin position="147"/>
        <end position="156"/>
    </location>
</feature>
<dbReference type="OrthoDB" id="272077at2759"/>
<dbReference type="PANTHER" id="PTHR45088:SF1">
    <property type="entry name" value="OS04G0476000 PROTEIN"/>
    <property type="match status" value="1"/>
</dbReference>
<proteinExistence type="predicted"/>
<dbReference type="Proteomes" id="UP000265515">
    <property type="component" value="Unassembled WGS sequence"/>
</dbReference>
<organism evidence="3 4">
    <name type="scientific">Chara braunii</name>
    <name type="common">Braun's stonewort</name>
    <dbReference type="NCBI Taxonomy" id="69332"/>
    <lineage>
        <taxon>Eukaryota</taxon>
        <taxon>Viridiplantae</taxon>
        <taxon>Streptophyta</taxon>
        <taxon>Charophyceae</taxon>
        <taxon>Charales</taxon>
        <taxon>Characeae</taxon>
        <taxon>Chara</taxon>
    </lineage>
</organism>
<protein>
    <recommendedName>
        <fullName evidence="2">F-box domain-containing protein</fullName>
    </recommendedName>
</protein>
<feature type="compositionally biased region" description="Basic and acidic residues" evidence="1">
    <location>
        <begin position="45"/>
        <end position="56"/>
    </location>
</feature>
<comment type="caution">
    <text evidence="3">The sequence shown here is derived from an EMBL/GenBank/DDBJ whole genome shotgun (WGS) entry which is preliminary data.</text>
</comment>
<dbReference type="InterPro" id="IPR011990">
    <property type="entry name" value="TPR-like_helical_dom_sf"/>
</dbReference>
<keyword evidence="4" id="KW-1185">Reference proteome</keyword>
<dbReference type="CDD" id="cd09917">
    <property type="entry name" value="F-box_SF"/>
    <property type="match status" value="1"/>
</dbReference>
<name>A0A388K2Q4_CHABU</name>
<dbReference type="PANTHER" id="PTHR45088">
    <property type="entry name" value="OSJNBA0022H21.17 PROTEIN"/>
    <property type="match status" value="1"/>
</dbReference>
<dbReference type="STRING" id="69332.A0A388K2Q4"/>
<sequence>MGIAAGKVREDRSASAAERQAGEERRAEEGRRTRLDLGSSRRRYREADRRRGDRRNFSTSMRHVAGGHQPRRTRHKFRPSYVDGVHTYSSSESRRRELEDERAYQVVSDGDAARRRVWRESRGESSSRDESDRVAVTEHRPRHRRSGDRDRETAKDHPRHRRSGRDGSGCAGEGHDGRRKLRDYDCTERTGGKSSSSGSRKGHGKSEEEEEVGETEGRTDRRGHGKRYRLTASGCECGDEVLPRGRSGAKGNLSAHEDDDGKAPFCEAGGRNIAQTSTSSQEPVRAGEQAIDGQADDDGYGGSNMAFLPQDVLMKIFGALSYRDVRAASAVCRGWRSAAAPIREGVLFHKWGKRFRHGRGGVKKNQEKALDCFLKGAARGSAAAMVDAGLMLWERDRKEEAVGWYRRAAESGDAVGQCNYGLALQAGESGEARQEEAVKWFQKSALAGNSRARYSLALCLQHGRGIKKDPSQAVRWYLLIAASGKQSAVKAMYNVALCYQVGEGVQRNKREAEKWMMKAAFAGHSRAQLCYAEQMKDHDPVRSFIFYELAARGGEASAAVQRDDLAQQLPQSWVQRAFQAANDFKVQRDDGLVTPHAERSSSRRQH</sequence>
<accession>A0A388K2Q4</accession>
<dbReference type="InterPro" id="IPR001810">
    <property type="entry name" value="F-box_dom"/>
</dbReference>
<dbReference type="PROSITE" id="PS50181">
    <property type="entry name" value="FBOX"/>
    <property type="match status" value="1"/>
</dbReference>
<dbReference type="AlphaFoldDB" id="A0A388K2Q4"/>
<evidence type="ECO:0000256" key="1">
    <source>
        <dbReference type="SAM" id="MobiDB-lite"/>
    </source>
</evidence>
<dbReference type="SMART" id="SM00256">
    <property type="entry name" value="FBOX"/>
    <property type="match status" value="1"/>
</dbReference>
<feature type="compositionally biased region" description="Basic and acidic residues" evidence="1">
    <location>
        <begin position="182"/>
        <end position="191"/>
    </location>
</feature>
<feature type="compositionally biased region" description="Basic and acidic residues" evidence="1">
    <location>
        <begin position="111"/>
        <end position="139"/>
    </location>
</feature>
<dbReference type="SUPFAM" id="SSF81383">
    <property type="entry name" value="F-box domain"/>
    <property type="match status" value="1"/>
</dbReference>
<dbReference type="EMBL" id="BFEA01000049">
    <property type="protein sequence ID" value="GBG64328.1"/>
    <property type="molecule type" value="Genomic_DNA"/>
</dbReference>
<evidence type="ECO:0000313" key="4">
    <source>
        <dbReference type="Proteomes" id="UP000265515"/>
    </source>
</evidence>
<dbReference type="Pfam" id="PF08238">
    <property type="entry name" value="Sel1"/>
    <property type="match status" value="6"/>
</dbReference>
<evidence type="ECO:0000259" key="2">
    <source>
        <dbReference type="PROSITE" id="PS50181"/>
    </source>
</evidence>
<dbReference type="InterPro" id="IPR036047">
    <property type="entry name" value="F-box-like_dom_sf"/>
</dbReference>
<dbReference type="Gene3D" id="1.20.1280.50">
    <property type="match status" value="1"/>
</dbReference>
<dbReference type="Gene3D" id="1.25.40.10">
    <property type="entry name" value="Tetratricopeptide repeat domain"/>
    <property type="match status" value="2"/>
</dbReference>
<gene>
    <name evidence="3" type="ORF">CBR_g41529</name>
</gene>
<feature type="region of interest" description="Disordered" evidence="1">
    <location>
        <begin position="1"/>
        <end position="227"/>
    </location>
</feature>
<feature type="compositionally biased region" description="Basic residues" evidence="1">
    <location>
        <begin position="69"/>
        <end position="78"/>
    </location>
</feature>
<evidence type="ECO:0000313" key="3">
    <source>
        <dbReference type="EMBL" id="GBG64328.1"/>
    </source>
</evidence>
<feature type="compositionally biased region" description="Basic and acidic residues" evidence="1">
    <location>
        <begin position="20"/>
        <end position="35"/>
    </location>
</feature>
<dbReference type="InterPro" id="IPR006597">
    <property type="entry name" value="Sel1-like"/>
</dbReference>